<dbReference type="EMBL" id="BRXU01000001">
    <property type="protein sequence ID" value="GLC48672.1"/>
    <property type="molecule type" value="Genomic_DNA"/>
</dbReference>
<name>A0A9W6EXG7_9CHLO</name>
<proteinExistence type="predicted"/>
<accession>A0A9W6EXG7</accession>
<evidence type="ECO:0000313" key="1">
    <source>
        <dbReference type="EMBL" id="GLC48672.1"/>
    </source>
</evidence>
<dbReference type="AlphaFoldDB" id="A0A9W6EXG7"/>
<evidence type="ECO:0000313" key="2">
    <source>
        <dbReference type="Proteomes" id="UP001165080"/>
    </source>
</evidence>
<sequence>MISKSALPKRLKTVLYVGLADSWTDTVEYLCCHTTDVKVCQSTLDWLGITKRKGDFDPELEELEDLARAAANKKQMAKAKEVVQAAAVAYLKEKCAGVFVKYVPANCTPKP</sequence>
<protein>
    <submittedName>
        <fullName evidence="1">Uncharacterized protein</fullName>
    </submittedName>
</protein>
<keyword evidence="2" id="KW-1185">Reference proteome</keyword>
<dbReference type="Proteomes" id="UP001165080">
    <property type="component" value="Unassembled WGS sequence"/>
</dbReference>
<gene>
    <name evidence="1" type="primary">PLESTB000202</name>
    <name evidence="1" type="ORF">PLESTB_000123700</name>
</gene>
<comment type="caution">
    <text evidence="1">The sequence shown here is derived from an EMBL/GenBank/DDBJ whole genome shotgun (WGS) entry which is preliminary data.</text>
</comment>
<organism evidence="1 2">
    <name type="scientific">Pleodorina starrii</name>
    <dbReference type="NCBI Taxonomy" id="330485"/>
    <lineage>
        <taxon>Eukaryota</taxon>
        <taxon>Viridiplantae</taxon>
        <taxon>Chlorophyta</taxon>
        <taxon>core chlorophytes</taxon>
        <taxon>Chlorophyceae</taxon>
        <taxon>CS clade</taxon>
        <taxon>Chlamydomonadales</taxon>
        <taxon>Volvocaceae</taxon>
        <taxon>Pleodorina</taxon>
    </lineage>
</organism>
<reference evidence="1 2" key="1">
    <citation type="journal article" date="2023" name="Commun. Biol.">
        <title>Reorganization of the ancestral sex-determining regions during the evolution of trioecy in Pleodorina starrii.</title>
        <authorList>
            <person name="Takahashi K."/>
            <person name="Suzuki S."/>
            <person name="Kawai-Toyooka H."/>
            <person name="Yamamoto K."/>
            <person name="Hamaji T."/>
            <person name="Ootsuki R."/>
            <person name="Yamaguchi H."/>
            <person name="Kawachi M."/>
            <person name="Higashiyama T."/>
            <person name="Nozaki H."/>
        </authorList>
    </citation>
    <scope>NUCLEOTIDE SEQUENCE [LARGE SCALE GENOMIC DNA]</scope>
    <source>
        <strain evidence="1 2">NIES-4479</strain>
    </source>
</reference>